<dbReference type="Pfam" id="PF08281">
    <property type="entry name" value="Sigma70_r4_2"/>
    <property type="match status" value="1"/>
</dbReference>
<evidence type="ECO:0000256" key="4">
    <source>
        <dbReference type="ARBA" id="ARBA00023163"/>
    </source>
</evidence>
<reference evidence="7 8" key="1">
    <citation type="submission" date="2017-10" db="EMBL/GenBank/DDBJ databases">
        <title>Genome sequence of Caulobacter mirabilis FWC38.</title>
        <authorList>
            <person name="Fiebig A."/>
            <person name="Crosson S."/>
        </authorList>
    </citation>
    <scope>NUCLEOTIDE SEQUENCE [LARGE SCALE GENOMIC DNA]</scope>
    <source>
        <strain evidence="7 8">FWC 38</strain>
    </source>
</reference>
<dbReference type="InterPro" id="IPR013324">
    <property type="entry name" value="RNA_pol_sigma_r3/r4-like"/>
</dbReference>
<evidence type="ECO:0000313" key="7">
    <source>
        <dbReference type="EMBL" id="ATQ43612.1"/>
    </source>
</evidence>
<dbReference type="Proteomes" id="UP000228945">
    <property type="component" value="Chromosome"/>
</dbReference>
<gene>
    <name evidence="7" type="ORF">CSW64_15010</name>
</gene>
<dbReference type="AlphaFoldDB" id="A0A2D2B027"/>
<comment type="similarity">
    <text evidence="1">Belongs to the sigma-70 factor family. ECF subfamily.</text>
</comment>
<dbReference type="InterPro" id="IPR007627">
    <property type="entry name" value="RNA_pol_sigma70_r2"/>
</dbReference>
<keyword evidence="2" id="KW-0805">Transcription regulation</keyword>
<dbReference type="InterPro" id="IPR014284">
    <property type="entry name" value="RNA_pol_sigma-70_dom"/>
</dbReference>
<evidence type="ECO:0008006" key="9">
    <source>
        <dbReference type="Google" id="ProtNLM"/>
    </source>
</evidence>
<evidence type="ECO:0000259" key="5">
    <source>
        <dbReference type="Pfam" id="PF04542"/>
    </source>
</evidence>
<dbReference type="PANTHER" id="PTHR43133">
    <property type="entry name" value="RNA POLYMERASE ECF-TYPE SIGMA FACTO"/>
    <property type="match status" value="1"/>
</dbReference>
<dbReference type="SUPFAM" id="SSF88946">
    <property type="entry name" value="Sigma2 domain of RNA polymerase sigma factors"/>
    <property type="match status" value="1"/>
</dbReference>
<dbReference type="CDD" id="cd06171">
    <property type="entry name" value="Sigma70_r4"/>
    <property type="match status" value="1"/>
</dbReference>
<dbReference type="InterPro" id="IPR036388">
    <property type="entry name" value="WH-like_DNA-bd_sf"/>
</dbReference>
<dbReference type="GO" id="GO:0003677">
    <property type="term" value="F:DNA binding"/>
    <property type="evidence" value="ECO:0007669"/>
    <property type="project" value="InterPro"/>
</dbReference>
<dbReference type="InterPro" id="IPR013325">
    <property type="entry name" value="RNA_pol_sigma_r2"/>
</dbReference>
<dbReference type="GO" id="GO:0006352">
    <property type="term" value="P:DNA-templated transcription initiation"/>
    <property type="evidence" value="ECO:0007669"/>
    <property type="project" value="InterPro"/>
</dbReference>
<evidence type="ECO:0000256" key="2">
    <source>
        <dbReference type="ARBA" id="ARBA00023015"/>
    </source>
</evidence>
<dbReference type="Gene3D" id="1.10.10.10">
    <property type="entry name" value="Winged helix-like DNA-binding domain superfamily/Winged helix DNA-binding domain"/>
    <property type="match status" value="1"/>
</dbReference>
<dbReference type="Gene3D" id="1.10.1740.10">
    <property type="match status" value="1"/>
</dbReference>
<dbReference type="OrthoDB" id="7620544at2"/>
<evidence type="ECO:0000313" key="8">
    <source>
        <dbReference type="Proteomes" id="UP000228945"/>
    </source>
</evidence>
<keyword evidence="3" id="KW-0731">Sigma factor</keyword>
<dbReference type="RefSeq" id="WP_099622861.1">
    <property type="nucleotide sequence ID" value="NZ_CP024201.1"/>
</dbReference>
<keyword evidence="8" id="KW-1185">Reference proteome</keyword>
<evidence type="ECO:0000259" key="6">
    <source>
        <dbReference type="Pfam" id="PF08281"/>
    </source>
</evidence>
<dbReference type="InterPro" id="IPR039425">
    <property type="entry name" value="RNA_pol_sigma-70-like"/>
</dbReference>
<keyword evidence="4" id="KW-0804">Transcription</keyword>
<accession>A0A2D2B027</accession>
<evidence type="ECO:0000256" key="3">
    <source>
        <dbReference type="ARBA" id="ARBA00023082"/>
    </source>
</evidence>
<dbReference type="Pfam" id="PF04542">
    <property type="entry name" value="Sigma70_r2"/>
    <property type="match status" value="1"/>
</dbReference>
<name>A0A2D2B027_9CAUL</name>
<dbReference type="InterPro" id="IPR013249">
    <property type="entry name" value="RNA_pol_sigma70_r4_t2"/>
</dbReference>
<organism evidence="7 8">
    <name type="scientific">Caulobacter mirabilis</name>
    <dbReference type="NCBI Taxonomy" id="69666"/>
    <lineage>
        <taxon>Bacteria</taxon>
        <taxon>Pseudomonadati</taxon>
        <taxon>Pseudomonadota</taxon>
        <taxon>Alphaproteobacteria</taxon>
        <taxon>Caulobacterales</taxon>
        <taxon>Caulobacteraceae</taxon>
        <taxon>Caulobacter</taxon>
    </lineage>
</organism>
<dbReference type="PANTHER" id="PTHR43133:SF63">
    <property type="entry name" value="RNA POLYMERASE SIGMA FACTOR FECI-RELATED"/>
    <property type="match status" value="1"/>
</dbReference>
<proteinExistence type="inferred from homology"/>
<dbReference type="SUPFAM" id="SSF88659">
    <property type="entry name" value="Sigma3 and sigma4 domains of RNA polymerase sigma factors"/>
    <property type="match status" value="1"/>
</dbReference>
<dbReference type="KEGG" id="cmb:CSW64_15010"/>
<sequence length="194" mass="21369">MRPSLGRDAAAPGGAAIRNLRAIETSADEHQALAKLYGDHRRELSAYVRRMVGAGPPEPEDVVQITFARFAAMSAETPIANPRAFLFRMAHNVIVDAHRRLARERRRMADEAVRVQGSVDVSPEDVLLPKEDIARLEAAIARLKPKQRTALLMHRVDELSFAEIGRRLGLSPSGARKLVEQAFAACADAMTRGR</sequence>
<feature type="domain" description="RNA polymerase sigma factor 70 region 4 type 2" evidence="6">
    <location>
        <begin position="135"/>
        <end position="186"/>
    </location>
</feature>
<evidence type="ECO:0000256" key="1">
    <source>
        <dbReference type="ARBA" id="ARBA00010641"/>
    </source>
</evidence>
<protein>
    <recommendedName>
        <fullName evidence="9">RNA polymerase subunit sigma-70</fullName>
    </recommendedName>
</protein>
<feature type="domain" description="RNA polymerase sigma-70 region 2" evidence="5">
    <location>
        <begin position="36"/>
        <end position="103"/>
    </location>
</feature>
<dbReference type="NCBIfam" id="TIGR02937">
    <property type="entry name" value="sigma70-ECF"/>
    <property type="match status" value="1"/>
</dbReference>
<dbReference type="GO" id="GO:0016987">
    <property type="term" value="F:sigma factor activity"/>
    <property type="evidence" value="ECO:0007669"/>
    <property type="project" value="UniProtKB-KW"/>
</dbReference>
<dbReference type="EMBL" id="CP024201">
    <property type="protein sequence ID" value="ATQ43612.1"/>
    <property type="molecule type" value="Genomic_DNA"/>
</dbReference>